<accession>A0A7D9L9U0</accession>
<keyword evidence="4" id="KW-0472">Membrane</keyword>
<dbReference type="PROSITE" id="PS50156">
    <property type="entry name" value="SSD"/>
    <property type="match status" value="1"/>
</dbReference>
<dbReference type="EMBL" id="CACRXK020015487">
    <property type="protein sequence ID" value="CAB4028437.1"/>
    <property type="molecule type" value="Genomic_DNA"/>
</dbReference>
<dbReference type="InterPro" id="IPR042480">
    <property type="entry name" value="DISP3"/>
</dbReference>
<dbReference type="Proteomes" id="UP001152795">
    <property type="component" value="Unassembled WGS sequence"/>
</dbReference>
<feature type="transmembrane region" description="Helical" evidence="4">
    <location>
        <begin position="640"/>
        <end position="658"/>
    </location>
</feature>
<dbReference type="InterPro" id="IPR000562">
    <property type="entry name" value="FN_type2_dom"/>
</dbReference>
<dbReference type="Gene3D" id="1.20.1640.10">
    <property type="entry name" value="Multidrug efflux transporter AcrB transmembrane domain"/>
    <property type="match status" value="1"/>
</dbReference>
<keyword evidence="2" id="KW-1015">Disulfide bond</keyword>
<dbReference type="InterPro" id="IPR036943">
    <property type="entry name" value="FN_type2_sf"/>
</dbReference>
<feature type="transmembrane region" description="Helical" evidence="4">
    <location>
        <begin position="429"/>
        <end position="449"/>
    </location>
</feature>
<sequence length="1037" mass="116634">MPFSRDSYSRLESPIKYGCDETDALCGLQQTNQTDGEDDDLVGYSLDFAEPKHSFVGHVKQSCRNVGRKFMSGLHFVLKVAFGKWPIALIILISYIGLTVGLIVVALTGRYREFRKDISLDSFMVPDIKVSSDFAAFNAAKKQGKSNSPYSFQMFLNIGTCTGNKINPQPRKIPGRLKRSVEGTNFQGKLSWTLDLVYVSKGGDNIFTKKRLREIHDIENSLMKHKNYDKHCYISPQIFMKDEALKKYGNCTPPNSMTNYFYSRGKIYDGQNEELSRPINETLQFLKSKEYFFSYVSDDFSKKDSSNILRAQILFGRPVQGVPFQTSAQKEEFKRFVTTYVDALDELNNNNQVSILYGGGDLFDYLVDNALSSDIRLAAISLGLVILLLIILTFSWWLSLMAVITIMCSVAKAYFFYRVVFGIQYMGILNGVSLFVIIGIGVDDIFVFINTFRQAVDNKDLGSRICHTIYVAGKATFFTSFTTAAAFGANALSPIPAIHDFGLFMSILVSSCWVSVLFIMPPSLTLWHAGIEKLESAMCNRVLSAIGFRRSESLRLPNDIRRFLSGIRNNECHESEHEAIPLVSNNNDDVDDDDDDDEPLLLLDNESTSNQDIQATDSIGFRLQSILYHFVAEPVIKGRVVIFMVYLVILIGSAFLVTKLQVSTEQPKFFKADSNLQRWLELPDVSLKMSGDMLKDLTDIPKQQLPKIPSRTPPITTRPKHTQPRTKTRKVRTPVPQRPTIKPPTTRFKSTEPKTPKLPSTRDPTVTTKKAVVTNALTTPEEETTFPSVAPTEYIEPTHTSKTTNKPRWVTTSANNSSTSSCPHHCIKGRCNTTTHKCDCHLSYTGETCSIYCPVKTMTGECCYIPFKHERKWRYGCLIDTATGKPWCSLTPYNKDGVKEECNKTVANRCAVRTETPNKTCCSFPFVYDMTEYYTCIKPVPGQEVADQDASYCGIQPLVHSPQDLVRCIFTSDTKPTTPPLCRKNECKPVKAPPNEATALIYVVFGVKGIDKTSVDLRHVLKETQGKVVYDKVFSKD</sequence>
<keyword evidence="6" id="KW-1185">Reference proteome</keyword>
<evidence type="ECO:0000256" key="4">
    <source>
        <dbReference type="SAM" id="Phobius"/>
    </source>
</evidence>
<name>A0A7D9L9U0_PARCT</name>
<feature type="non-terminal residue" evidence="5">
    <location>
        <position position="1"/>
    </location>
</feature>
<dbReference type="OrthoDB" id="429851at2759"/>
<feature type="compositionally biased region" description="Low complexity" evidence="3">
    <location>
        <begin position="706"/>
        <end position="717"/>
    </location>
</feature>
<gene>
    <name evidence="5" type="ORF">PACLA_8A084728</name>
</gene>
<comment type="caution">
    <text evidence="5">The sequence shown here is derived from an EMBL/GenBank/DDBJ whole genome shotgun (WGS) entry which is preliminary data.</text>
</comment>
<dbReference type="PANTHER" id="PTHR46687">
    <property type="entry name" value="PROTEIN DISPATCHED HOMOLOG 3"/>
    <property type="match status" value="1"/>
</dbReference>
<feature type="compositionally biased region" description="Basic residues" evidence="3">
    <location>
        <begin position="718"/>
        <end position="732"/>
    </location>
</feature>
<keyword evidence="4" id="KW-0812">Transmembrane</keyword>
<evidence type="ECO:0000256" key="2">
    <source>
        <dbReference type="ARBA" id="ARBA00023157"/>
    </source>
</evidence>
<dbReference type="InterPro" id="IPR053958">
    <property type="entry name" value="HMGCR/SNAP/NPC1-like_SSD"/>
</dbReference>
<dbReference type="Gene3D" id="2.10.10.10">
    <property type="entry name" value="Fibronectin, type II, collagen-binding"/>
    <property type="match status" value="1"/>
</dbReference>
<proteinExistence type="predicted"/>
<keyword evidence="1" id="KW-0677">Repeat</keyword>
<dbReference type="PROSITE" id="PS00022">
    <property type="entry name" value="EGF_1"/>
    <property type="match status" value="1"/>
</dbReference>
<feature type="transmembrane region" description="Helical" evidence="4">
    <location>
        <begin position="85"/>
        <end position="107"/>
    </location>
</feature>
<dbReference type="SUPFAM" id="SSF57440">
    <property type="entry name" value="Kringle-like"/>
    <property type="match status" value="1"/>
</dbReference>
<reference evidence="5" key="1">
    <citation type="submission" date="2020-04" db="EMBL/GenBank/DDBJ databases">
        <authorList>
            <person name="Alioto T."/>
            <person name="Alioto T."/>
            <person name="Gomez Garrido J."/>
        </authorList>
    </citation>
    <scope>NUCLEOTIDE SEQUENCE</scope>
    <source>
        <strain evidence="5">A484AB</strain>
    </source>
</reference>
<evidence type="ECO:0000256" key="3">
    <source>
        <dbReference type="SAM" id="MobiDB-lite"/>
    </source>
</evidence>
<dbReference type="Pfam" id="PF00040">
    <property type="entry name" value="fn2"/>
    <property type="match status" value="1"/>
</dbReference>
<protein>
    <submittedName>
        <fullName evidence="5">Patched domain-containing 2</fullName>
    </submittedName>
</protein>
<dbReference type="PANTHER" id="PTHR46687:SF1">
    <property type="entry name" value="PROTEIN DISPATCHED HOMOLOG 3"/>
    <property type="match status" value="1"/>
</dbReference>
<evidence type="ECO:0000256" key="1">
    <source>
        <dbReference type="ARBA" id="ARBA00022737"/>
    </source>
</evidence>
<keyword evidence="4" id="KW-1133">Transmembrane helix</keyword>
<evidence type="ECO:0000313" key="6">
    <source>
        <dbReference type="Proteomes" id="UP001152795"/>
    </source>
</evidence>
<feature type="transmembrane region" description="Helical" evidence="4">
    <location>
        <begin position="469"/>
        <end position="489"/>
    </location>
</feature>
<feature type="transmembrane region" description="Helical" evidence="4">
    <location>
        <begin position="501"/>
        <end position="520"/>
    </location>
</feature>
<dbReference type="InterPro" id="IPR000731">
    <property type="entry name" value="SSD"/>
</dbReference>
<dbReference type="GO" id="GO:0005737">
    <property type="term" value="C:cytoplasm"/>
    <property type="evidence" value="ECO:0007669"/>
    <property type="project" value="TreeGrafter"/>
</dbReference>
<dbReference type="AlphaFoldDB" id="A0A7D9L9U0"/>
<organism evidence="5 6">
    <name type="scientific">Paramuricea clavata</name>
    <name type="common">Red gorgonian</name>
    <name type="synonym">Violescent sea-whip</name>
    <dbReference type="NCBI Taxonomy" id="317549"/>
    <lineage>
        <taxon>Eukaryota</taxon>
        <taxon>Metazoa</taxon>
        <taxon>Cnidaria</taxon>
        <taxon>Anthozoa</taxon>
        <taxon>Octocorallia</taxon>
        <taxon>Malacalcyonacea</taxon>
        <taxon>Plexauridae</taxon>
        <taxon>Paramuricea</taxon>
    </lineage>
</organism>
<dbReference type="SUPFAM" id="SSF82866">
    <property type="entry name" value="Multidrug efflux transporter AcrB transmembrane domain"/>
    <property type="match status" value="1"/>
</dbReference>
<dbReference type="InterPro" id="IPR000742">
    <property type="entry name" value="EGF"/>
</dbReference>
<dbReference type="InterPro" id="IPR013806">
    <property type="entry name" value="Kringle-like"/>
</dbReference>
<dbReference type="Pfam" id="PF12349">
    <property type="entry name" value="Sterol-sensing"/>
    <property type="match status" value="1"/>
</dbReference>
<evidence type="ECO:0000313" key="5">
    <source>
        <dbReference type="EMBL" id="CAB4028437.1"/>
    </source>
</evidence>
<feature type="region of interest" description="Disordered" evidence="3">
    <location>
        <begin position="704"/>
        <end position="764"/>
    </location>
</feature>